<dbReference type="AlphaFoldDB" id="A0AAN8K9D9"/>
<dbReference type="Pfam" id="PF00017">
    <property type="entry name" value="SH2"/>
    <property type="match status" value="1"/>
</dbReference>
<dbReference type="PRINTS" id="PR00401">
    <property type="entry name" value="SH2DOMAIN"/>
</dbReference>
<dbReference type="SMART" id="SM00462">
    <property type="entry name" value="PTB"/>
    <property type="match status" value="1"/>
</dbReference>
<evidence type="ECO:0000256" key="2">
    <source>
        <dbReference type="PROSITE-ProRule" id="PRU00191"/>
    </source>
</evidence>
<dbReference type="InterPro" id="IPR011993">
    <property type="entry name" value="PH-like_dom_sf"/>
</dbReference>
<dbReference type="InterPro" id="IPR000980">
    <property type="entry name" value="SH2"/>
</dbReference>
<evidence type="ECO:0000313" key="7">
    <source>
        <dbReference type="Proteomes" id="UP001347796"/>
    </source>
</evidence>
<gene>
    <name evidence="6" type="ORF">SNE40_004463</name>
</gene>
<dbReference type="InterPro" id="IPR006020">
    <property type="entry name" value="PTB/PI_dom"/>
</dbReference>
<feature type="domain" description="SH2" evidence="5">
    <location>
        <begin position="392"/>
        <end position="483"/>
    </location>
</feature>
<dbReference type="SMART" id="SM00252">
    <property type="entry name" value="SH2"/>
    <property type="match status" value="1"/>
</dbReference>
<dbReference type="SUPFAM" id="SSF55550">
    <property type="entry name" value="SH2 domain"/>
    <property type="match status" value="1"/>
</dbReference>
<dbReference type="EMBL" id="JAZGQO010000003">
    <property type="protein sequence ID" value="KAK6188240.1"/>
    <property type="molecule type" value="Genomic_DNA"/>
</dbReference>
<dbReference type="CDD" id="cd01209">
    <property type="entry name" value="PTB_Shc"/>
    <property type="match status" value="1"/>
</dbReference>
<comment type="caution">
    <text evidence="6">The sequence shown here is derived from an EMBL/GenBank/DDBJ whole genome shotgun (WGS) entry which is preliminary data.</text>
</comment>
<dbReference type="InterPro" id="IPR006019">
    <property type="entry name" value="PID_Shc-like"/>
</dbReference>
<protein>
    <recommendedName>
        <fullName evidence="8">SHC-transforming protein 1</fullName>
    </recommendedName>
</protein>
<dbReference type="Pfam" id="PF00640">
    <property type="entry name" value="PID"/>
    <property type="match status" value="1"/>
</dbReference>
<evidence type="ECO:0000256" key="3">
    <source>
        <dbReference type="SAM" id="MobiDB-lite"/>
    </source>
</evidence>
<dbReference type="PANTHER" id="PTHR10337:SF11">
    <property type="entry name" value="DSHC PROTEIN"/>
    <property type="match status" value="1"/>
</dbReference>
<evidence type="ECO:0000259" key="4">
    <source>
        <dbReference type="PROSITE" id="PS01179"/>
    </source>
</evidence>
<feature type="domain" description="PID" evidence="4">
    <location>
        <begin position="44"/>
        <end position="207"/>
    </location>
</feature>
<feature type="compositionally biased region" description="Pro residues" evidence="3">
    <location>
        <begin position="237"/>
        <end position="257"/>
    </location>
</feature>
<evidence type="ECO:0000256" key="1">
    <source>
        <dbReference type="ARBA" id="ARBA00022999"/>
    </source>
</evidence>
<dbReference type="GO" id="GO:0030971">
    <property type="term" value="F:receptor tyrosine kinase binding"/>
    <property type="evidence" value="ECO:0007669"/>
    <property type="project" value="TreeGrafter"/>
</dbReference>
<feature type="compositionally biased region" description="Polar residues" evidence="3">
    <location>
        <begin position="14"/>
        <end position="23"/>
    </location>
</feature>
<accession>A0AAN8K9D9</accession>
<dbReference type="GO" id="GO:0005886">
    <property type="term" value="C:plasma membrane"/>
    <property type="evidence" value="ECO:0007669"/>
    <property type="project" value="TreeGrafter"/>
</dbReference>
<evidence type="ECO:0000259" key="5">
    <source>
        <dbReference type="PROSITE" id="PS50001"/>
    </source>
</evidence>
<dbReference type="PANTHER" id="PTHR10337">
    <property type="entry name" value="SHC TRANSFORMING PROTEIN"/>
    <property type="match status" value="1"/>
</dbReference>
<proteinExistence type="predicted"/>
<dbReference type="GO" id="GO:0007169">
    <property type="term" value="P:cell surface receptor protein tyrosine kinase signaling pathway"/>
    <property type="evidence" value="ECO:0007669"/>
    <property type="project" value="TreeGrafter"/>
</dbReference>
<dbReference type="InterPro" id="IPR051235">
    <property type="entry name" value="CEP152/SHC-Transforming"/>
</dbReference>
<dbReference type="GO" id="GO:0035556">
    <property type="term" value="P:intracellular signal transduction"/>
    <property type="evidence" value="ECO:0007669"/>
    <property type="project" value="InterPro"/>
</dbReference>
<dbReference type="Gene3D" id="3.30.505.10">
    <property type="entry name" value="SH2 domain"/>
    <property type="match status" value="1"/>
</dbReference>
<keyword evidence="1 2" id="KW-0727">SH2 domain</keyword>
<dbReference type="SUPFAM" id="SSF50729">
    <property type="entry name" value="PH domain-like"/>
    <property type="match status" value="1"/>
</dbReference>
<organism evidence="6 7">
    <name type="scientific">Patella caerulea</name>
    <name type="common">Rayed Mediterranean limpet</name>
    <dbReference type="NCBI Taxonomy" id="87958"/>
    <lineage>
        <taxon>Eukaryota</taxon>
        <taxon>Metazoa</taxon>
        <taxon>Spiralia</taxon>
        <taxon>Lophotrochozoa</taxon>
        <taxon>Mollusca</taxon>
        <taxon>Gastropoda</taxon>
        <taxon>Patellogastropoda</taxon>
        <taxon>Patelloidea</taxon>
        <taxon>Patellidae</taxon>
        <taxon>Patella</taxon>
    </lineage>
</organism>
<dbReference type="Proteomes" id="UP001347796">
    <property type="component" value="Unassembled WGS sequence"/>
</dbReference>
<evidence type="ECO:0000313" key="6">
    <source>
        <dbReference type="EMBL" id="KAK6188240.1"/>
    </source>
</evidence>
<name>A0AAN8K9D9_PATCE</name>
<dbReference type="Gene3D" id="2.30.29.30">
    <property type="entry name" value="Pleckstrin-homology domain (PH domain)/Phosphotyrosine-binding domain (PTB)"/>
    <property type="match status" value="1"/>
</dbReference>
<reference evidence="6 7" key="1">
    <citation type="submission" date="2024-01" db="EMBL/GenBank/DDBJ databases">
        <title>The genome of the rayed Mediterranean limpet Patella caerulea (Linnaeus, 1758).</title>
        <authorList>
            <person name="Anh-Thu Weber A."/>
            <person name="Halstead-Nussloch G."/>
        </authorList>
    </citation>
    <scope>NUCLEOTIDE SEQUENCE [LARGE SCALE GENOMIC DNA]</scope>
    <source>
        <strain evidence="6">AATW-2023a</strain>
        <tissue evidence="6">Whole specimen</tissue>
    </source>
</reference>
<dbReference type="PROSITE" id="PS50001">
    <property type="entry name" value="SH2"/>
    <property type="match status" value="1"/>
</dbReference>
<dbReference type="PROSITE" id="PS01179">
    <property type="entry name" value="PID"/>
    <property type="match status" value="1"/>
</dbReference>
<feature type="region of interest" description="Disordered" evidence="3">
    <location>
        <begin position="233"/>
        <end position="267"/>
    </location>
</feature>
<keyword evidence="7" id="KW-1185">Reference proteome</keyword>
<sequence length="490" mass="54278">MAGVLDRIKKKNKSTPQEWSRNGSFVHKPGRGWIHPDQQLNGDGGVSYGVRFIGSIDVKESMKSLDFETRTAVAREAINIVAEAAGLKTASKKRKADKKISKMLADLPHMQHAGANVNLTVSTNRITLIVMESGQMIGNHTMHNVSFASGGDAESLDFVAYVAKDEIHGRTCQVLECGGGLSEDVVTTIGQAFELRFKQYLHKQPKAMQVTESSTNEGFEREGWGEDQEYYNDHPGAMPPPSARLPTPTRPPVPPIPQYSSPTSLPVNPYDSVKLNSENGYSDISDDIEARLLADSKIYDNKEDEDFEDPTYVDGAIYDNKNGLKQEVQLEGAVGTNGNVYDNHDDDDLDKKDAFDMSPFDSKVLSDEKAPELSRESVWNDSGISSPIFEEWFHGNLSRKDAEKLLCNNGEFLVRESSNKAGQFVLSGKQDGVIRHLLLVDPEGVVRTKDFIFDSVGHLVQYHRQNNLPIVTQGSELLLEKPIKTFITSC</sequence>
<evidence type="ECO:0008006" key="8">
    <source>
        <dbReference type="Google" id="ProtNLM"/>
    </source>
</evidence>
<dbReference type="InterPro" id="IPR036860">
    <property type="entry name" value="SH2_dom_sf"/>
</dbReference>
<feature type="region of interest" description="Disordered" evidence="3">
    <location>
        <begin position="1"/>
        <end position="32"/>
    </location>
</feature>
<dbReference type="FunFam" id="2.30.29.30:FF:000377">
    <property type="entry name" value="Shc transforming protein"/>
    <property type="match status" value="1"/>
</dbReference>
<dbReference type="PRINTS" id="PR00629">
    <property type="entry name" value="SHCPIDOMAIN"/>
</dbReference>